<evidence type="ECO:0000256" key="5">
    <source>
        <dbReference type="ARBA" id="ARBA00022989"/>
    </source>
</evidence>
<organism evidence="11 12">
    <name type="scientific">Sula dactylatra</name>
    <name type="common">Masked booby</name>
    <dbReference type="NCBI Taxonomy" id="56068"/>
    <lineage>
        <taxon>Eukaryota</taxon>
        <taxon>Metazoa</taxon>
        <taxon>Chordata</taxon>
        <taxon>Craniata</taxon>
        <taxon>Vertebrata</taxon>
        <taxon>Euteleostomi</taxon>
        <taxon>Archelosauria</taxon>
        <taxon>Archosauria</taxon>
        <taxon>Dinosauria</taxon>
        <taxon>Saurischia</taxon>
        <taxon>Theropoda</taxon>
        <taxon>Coelurosauria</taxon>
        <taxon>Aves</taxon>
        <taxon>Neognathae</taxon>
        <taxon>Neoaves</taxon>
        <taxon>Aequornithes</taxon>
        <taxon>Suliformes</taxon>
        <taxon>Sulidae</taxon>
        <taxon>Sula</taxon>
    </lineage>
</organism>
<dbReference type="GO" id="GO:0061589">
    <property type="term" value="P:calcium activated phosphatidylserine scrambling"/>
    <property type="evidence" value="ECO:0007669"/>
    <property type="project" value="TreeGrafter"/>
</dbReference>
<name>A0A851AR09_SULDA</name>
<protein>
    <recommendedName>
        <fullName evidence="8">Anoctamin</fullName>
    </recommendedName>
</protein>
<feature type="transmembrane region" description="Helical" evidence="8">
    <location>
        <begin position="272"/>
        <end position="297"/>
    </location>
</feature>
<dbReference type="Pfam" id="PF04547">
    <property type="entry name" value="Anoctamin"/>
    <property type="match status" value="1"/>
</dbReference>
<evidence type="ECO:0000256" key="1">
    <source>
        <dbReference type="ARBA" id="ARBA00004651"/>
    </source>
</evidence>
<feature type="transmembrane region" description="Helical" evidence="8">
    <location>
        <begin position="530"/>
        <end position="547"/>
    </location>
</feature>
<feature type="domain" description="Anoctamin dimerisation" evidence="10">
    <location>
        <begin position="38"/>
        <end position="258"/>
    </location>
</feature>
<accession>A0A851AR09</accession>
<comment type="caution">
    <text evidence="11">The sequence shown here is derived from an EMBL/GenBank/DDBJ whole genome shotgun (WGS) entry which is preliminary data.</text>
</comment>
<feature type="transmembrane region" description="Helical" evidence="8">
    <location>
        <begin position="485"/>
        <end position="509"/>
    </location>
</feature>
<evidence type="ECO:0000259" key="10">
    <source>
        <dbReference type="Pfam" id="PF16178"/>
    </source>
</evidence>
<dbReference type="AlphaFoldDB" id="A0A851AR09"/>
<evidence type="ECO:0000256" key="6">
    <source>
        <dbReference type="ARBA" id="ARBA00023136"/>
    </source>
</evidence>
<dbReference type="PANTHER" id="PTHR12308:SF21">
    <property type="entry name" value="ANOCTAMIN-6"/>
    <property type="match status" value="1"/>
</dbReference>
<reference evidence="11" key="1">
    <citation type="submission" date="2019-10" db="EMBL/GenBank/DDBJ databases">
        <title>Bird 10,000 Genomes (B10K) Project - Family phase.</title>
        <authorList>
            <person name="Zhang G."/>
        </authorList>
    </citation>
    <scope>NUCLEOTIDE SEQUENCE</scope>
    <source>
        <strain evidence="11">B10K-DU-002-49</strain>
        <tissue evidence="11">Muscle</tissue>
    </source>
</reference>
<gene>
    <name evidence="11" type="primary">Ano6</name>
    <name evidence="11" type="ORF">SULDAC_R00924</name>
</gene>
<dbReference type="GO" id="GO:0061590">
    <property type="term" value="P:calcium activated phosphatidylcholine scrambling"/>
    <property type="evidence" value="ECO:0007669"/>
    <property type="project" value="TreeGrafter"/>
</dbReference>
<feature type="non-terminal residue" evidence="11">
    <location>
        <position position="886"/>
    </location>
</feature>
<feature type="transmembrane region" description="Helical" evidence="8">
    <location>
        <begin position="645"/>
        <end position="668"/>
    </location>
</feature>
<dbReference type="Pfam" id="PF16178">
    <property type="entry name" value="Anoct_dimer"/>
    <property type="match status" value="1"/>
</dbReference>
<dbReference type="InterPro" id="IPR049452">
    <property type="entry name" value="Anoctamin_TM"/>
</dbReference>
<keyword evidence="4 8" id="KW-0812">Transmembrane</keyword>
<dbReference type="InterPro" id="IPR032394">
    <property type="entry name" value="Anoct_dimer"/>
</dbReference>
<comment type="subcellular location">
    <subcellularLocation>
        <location evidence="1">Cell membrane</location>
        <topology evidence="1">Multi-pass membrane protein</topology>
    </subcellularLocation>
    <subcellularLocation>
        <location evidence="8">Membrane</location>
        <topology evidence="8">Multi-pass membrane protein</topology>
    </subcellularLocation>
</comment>
<evidence type="ECO:0000256" key="3">
    <source>
        <dbReference type="ARBA" id="ARBA00022475"/>
    </source>
</evidence>
<sequence length="886" mass="102932">LVLELNQVIIPTYGTVPDQQNLHTPEWADFDGKPDSLFFSDGQRRIDFVLVYEDESKKMTRKRSNRKKQKRKRQVYESKLIDNGLQLEATRSVLDEKLIFVKVHAPWEVLCTYAEVMHIKLPLQPNDLKTRDPAFNWFSRLFRVDENIIKPEQEFFTAPFQKEHLSNFYIQDKDTFFNPATRSRIVHFILSRVEYATKNNVKKFGINKLLDAGIYKAAFPLHDSSFRHLSTDPDCPSERYLLYREWAHPKNILKLQPLDFIRKYYGEKIGIYFAWLGFYTNMLIVAAVVGVGCFLYGCLTKDNCTWSQEVCDPNIGGNIIMCPQCDKVCTYWNLTITCESSKKLCIFDSFGTLVFAVFMGIWVTLFLEFWKRRQAELEYEWDTVEYLEQEEQVRPEYEAQCTHVVMNEITQQEEHVPYTACGKCIRMTFCTSAVFFWILLIIASVIGIIVYRLSVFLVFSSTLSQHINGTEAIRKYLTPQTATSVTASLISFIVIMVLNVIYEKVAILITDFELPRTQTEYENSLTTKMFLFQFVNYYSSCFYIAFFKGKFVGHPGNPVYWLGKYRNEECDPGGCLLELTTQLAIIVGGKAIWNNIQEVLLPWVKNLIGRYCAAARSEKVVPCWEQDYHLQPIGKLGLFYEYLEMVIQFGFVTLFVASFPLAPLLALINNMLEIRLDAWKLTTQFRRMVPQKAQDIGAWQPIMQGIAILAVVTNAMIIAFTSDMIPRLVYYWSFSVPPYGSHSSHTMKGYINSTLSVFNISDFKSASKPFSPWFGNQTTCRQVYRDLRYPPGHQHQYEHNIYYWHVIAAKLAFIIVMEHVIYFVKFIISYLIPDVSQKTKSKVKREKYLTQKLLHENDLKVVKKTMGKIANKIIKGVDSTFYPKAE</sequence>
<feature type="transmembrane region" description="Helical" evidence="8">
    <location>
        <begin position="350"/>
        <end position="370"/>
    </location>
</feature>
<evidence type="ECO:0000259" key="9">
    <source>
        <dbReference type="Pfam" id="PF04547"/>
    </source>
</evidence>
<dbReference type="GO" id="GO:0005254">
    <property type="term" value="F:chloride channel activity"/>
    <property type="evidence" value="ECO:0007669"/>
    <property type="project" value="TreeGrafter"/>
</dbReference>
<keyword evidence="3" id="KW-1003">Cell membrane</keyword>
<keyword evidence="6 8" id="KW-0472">Membrane</keyword>
<feature type="non-terminal residue" evidence="11">
    <location>
        <position position="1"/>
    </location>
</feature>
<evidence type="ECO:0000256" key="8">
    <source>
        <dbReference type="RuleBase" id="RU280814"/>
    </source>
</evidence>
<evidence type="ECO:0000313" key="12">
    <source>
        <dbReference type="Proteomes" id="UP000619137"/>
    </source>
</evidence>
<feature type="domain" description="Anoctamin transmembrane" evidence="9">
    <location>
        <begin position="261"/>
        <end position="846"/>
    </location>
</feature>
<evidence type="ECO:0000256" key="4">
    <source>
        <dbReference type="ARBA" id="ARBA00022692"/>
    </source>
</evidence>
<dbReference type="GO" id="GO:0005886">
    <property type="term" value="C:plasma membrane"/>
    <property type="evidence" value="ECO:0007669"/>
    <property type="project" value="UniProtKB-SubCell"/>
</dbReference>
<feature type="transmembrane region" description="Helical" evidence="8">
    <location>
        <begin position="696"/>
        <end position="720"/>
    </location>
</feature>
<dbReference type="EMBL" id="WEKW01019698">
    <property type="protein sequence ID" value="NWI29846.1"/>
    <property type="molecule type" value="Genomic_DNA"/>
</dbReference>
<evidence type="ECO:0000256" key="2">
    <source>
        <dbReference type="ARBA" id="ARBA00009671"/>
    </source>
</evidence>
<keyword evidence="5 8" id="KW-1133">Transmembrane helix</keyword>
<feature type="transmembrane region" description="Helical" evidence="8">
    <location>
        <begin position="433"/>
        <end position="453"/>
    </location>
</feature>
<keyword evidence="7" id="KW-0325">Glycoprotein</keyword>
<dbReference type="InterPro" id="IPR007632">
    <property type="entry name" value="Anoctamin"/>
</dbReference>
<comment type="similarity">
    <text evidence="2 8">Belongs to the anoctamin family.</text>
</comment>
<proteinExistence type="inferred from homology"/>
<keyword evidence="12" id="KW-1185">Reference proteome</keyword>
<dbReference type="PANTHER" id="PTHR12308">
    <property type="entry name" value="ANOCTAMIN"/>
    <property type="match status" value="1"/>
</dbReference>
<feature type="transmembrane region" description="Helical" evidence="8">
    <location>
        <begin position="801"/>
        <end position="832"/>
    </location>
</feature>
<dbReference type="Proteomes" id="UP000619137">
    <property type="component" value="Unassembled WGS sequence"/>
</dbReference>
<dbReference type="GO" id="GO:0046983">
    <property type="term" value="F:protein dimerization activity"/>
    <property type="evidence" value="ECO:0007669"/>
    <property type="project" value="InterPro"/>
</dbReference>
<evidence type="ECO:0000256" key="7">
    <source>
        <dbReference type="ARBA" id="ARBA00023180"/>
    </source>
</evidence>
<evidence type="ECO:0000313" key="11">
    <source>
        <dbReference type="EMBL" id="NWI29846.1"/>
    </source>
</evidence>